<keyword evidence="1" id="KW-0808">Transferase</keyword>
<organism evidence="1 2">
    <name type="scientific">Methylocystis parvus</name>
    <dbReference type="NCBI Taxonomy" id="134"/>
    <lineage>
        <taxon>Bacteria</taxon>
        <taxon>Pseudomonadati</taxon>
        <taxon>Pseudomonadota</taxon>
        <taxon>Alphaproteobacteria</taxon>
        <taxon>Hyphomicrobiales</taxon>
        <taxon>Methylocystaceae</taxon>
        <taxon>Methylocystis</taxon>
    </lineage>
</organism>
<evidence type="ECO:0000313" key="1">
    <source>
        <dbReference type="EMBL" id="QGM96070.1"/>
    </source>
</evidence>
<gene>
    <name evidence="1" type="ORF">F7D14_00180</name>
</gene>
<dbReference type="Proteomes" id="UP000422569">
    <property type="component" value="Chromosome"/>
</dbReference>
<keyword evidence="1" id="KW-0489">Methyltransferase</keyword>
<sequence length="259" mass="28626">MSDTNLKAHDASLTGPRHGIPSYRLRYTPLERLAVERPVDRIATIVAACAGKSVLDLGAMDETAYKSKRGQGVWLHEEIAKRAKFVVGVDNTSGLPVEGLATAPNAKIERGDIFDLDGVLRKLDFTPEVVVAGELVEHLENPLAFLRSLRACAPLKGARLILSTPNATALHNCLIGLIDRESTHHDHLLILSYKTMTTLLTRAGFEQWRLVHYHSEFAEMKLRNSGLRRTAIVCGERMIRAAEWAFPLLAFGLIVDTTI</sequence>
<dbReference type="GO" id="GO:0008168">
    <property type="term" value="F:methyltransferase activity"/>
    <property type="evidence" value="ECO:0007669"/>
    <property type="project" value="UniProtKB-KW"/>
</dbReference>
<name>A0A6B8M5G8_9HYPH</name>
<keyword evidence="2" id="KW-1185">Reference proteome</keyword>
<accession>A0A6B8M5G8</accession>
<reference evidence="1 2" key="1">
    <citation type="submission" date="2019-09" db="EMBL/GenBank/DDBJ databases">
        <title>Isolation and complete genome sequencing of Methylocystis species.</title>
        <authorList>
            <person name="Rumah B.L."/>
            <person name="Stead C.E."/>
            <person name="Stevens B.C."/>
            <person name="Minton N.P."/>
            <person name="Grosse-Honebrink A."/>
            <person name="Zhang Y."/>
        </authorList>
    </citation>
    <scope>NUCLEOTIDE SEQUENCE [LARGE SCALE GENOMIC DNA]</scope>
    <source>
        <strain evidence="1 2">BRCS2</strain>
    </source>
</reference>
<dbReference type="EMBL" id="CP044331">
    <property type="protein sequence ID" value="QGM96070.1"/>
    <property type="molecule type" value="Genomic_DNA"/>
</dbReference>
<dbReference type="Pfam" id="PF13489">
    <property type="entry name" value="Methyltransf_23"/>
    <property type="match status" value="1"/>
</dbReference>
<dbReference type="Gene3D" id="3.40.50.150">
    <property type="entry name" value="Vaccinia Virus protein VP39"/>
    <property type="match status" value="1"/>
</dbReference>
<dbReference type="RefSeq" id="WP_016918373.1">
    <property type="nucleotide sequence ID" value="NZ_CP044331.1"/>
</dbReference>
<dbReference type="KEGG" id="mpar:F7D14_00180"/>
<dbReference type="SUPFAM" id="SSF53335">
    <property type="entry name" value="S-adenosyl-L-methionine-dependent methyltransferases"/>
    <property type="match status" value="1"/>
</dbReference>
<evidence type="ECO:0000313" key="2">
    <source>
        <dbReference type="Proteomes" id="UP000422569"/>
    </source>
</evidence>
<dbReference type="GO" id="GO:0032259">
    <property type="term" value="P:methylation"/>
    <property type="evidence" value="ECO:0007669"/>
    <property type="project" value="UniProtKB-KW"/>
</dbReference>
<dbReference type="AlphaFoldDB" id="A0A6B8M5G8"/>
<protein>
    <submittedName>
        <fullName evidence="1">Class I SAM-dependent methyltransferase</fullName>
    </submittedName>
</protein>
<proteinExistence type="predicted"/>
<dbReference type="InterPro" id="IPR029063">
    <property type="entry name" value="SAM-dependent_MTases_sf"/>
</dbReference>